<evidence type="ECO:0000256" key="4">
    <source>
        <dbReference type="ARBA" id="ARBA00023125"/>
    </source>
</evidence>
<evidence type="ECO:0000256" key="5">
    <source>
        <dbReference type="ARBA" id="ARBA00023163"/>
    </source>
</evidence>
<dbReference type="Pfam" id="PF25601">
    <property type="entry name" value="AAA_lid_14"/>
    <property type="match status" value="1"/>
</dbReference>
<gene>
    <name evidence="7" type="ORF">DC094_11020</name>
</gene>
<dbReference type="FunFam" id="3.40.50.300:FF:000006">
    <property type="entry name" value="DNA-binding transcriptional regulator NtrC"/>
    <property type="match status" value="1"/>
</dbReference>
<dbReference type="AlphaFoldDB" id="A0A2V1GZN1"/>
<keyword evidence="8" id="KW-1185">Reference proteome</keyword>
<dbReference type="PROSITE" id="PS50045">
    <property type="entry name" value="SIGMA54_INTERACT_4"/>
    <property type="match status" value="1"/>
</dbReference>
<evidence type="ECO:0000313" key="7">
    <source>
        <dbReference type="EMBL" id="PVZ68781.1"/>
    </source>
</evidence>
<organism evidence="7 8">
    <name type="scientific">Pelagibaculum spongiae</name>
    <dbReference type="NCBI Taxonomy" id="2080658"/>
    <lineage>
        <taxon>Bacteria</taxon>
        <taxon>Pseudomonadati</taxon>
        <taxon>Pseudomonadota</taxon>
        <taxon>Gammaproteobacteria</taxon>
        <taxon>Oceanospirillales</taxon>
        <taxon>Pelagibaculum</taxon>
    </lineage>
</organism>
<keyword evidence="4" id="KW-0238">DNA-binding</keyword>
<dbReference type="EMBL" id="QDDL01000004">
    <property type="protein sequence ID" value="PVZ68781.1"/>
    <property type="molecule type" value="Genomic_DNA"/>
</dbReference>
<dbReference type="InterPro" id="IPR058031">
    <property type="entry name" value="AAA_lid_NorR"/>
</dbReference>
<dbReference type="Proteomes" id="UP000244906">
    <property type="component" value="Unassembled WGS sequence"/>
</dbReference>
<dbReference type="Gene3D" id="1.10.10.60">
    <property type="entry name" value="Homeodomain-like"/>
    <property type="match status" value="1"/>
</dbReference>
<dbReference type="OrthoDB" id="9804019at2"/>
<dbReference type="InterPro" id="IPR027417">
    <property type="entry name" value="P-loop_NTPase"/>
</dbReference>
<evidence type="ECO:0000313" key="8">
    <source>
        <dbReference type="Proteomes" id="UP000244906"/>
    </source>
</evidence>
<dbReference type="InterPro" id="IPR002197">
    <property type="entry name" value="HTH_Fis"/>
</dbReference>
<dbReference type="InterPro" id="IPR009057">
    <property type="entry name" value="Homeodomain-like_sf"/>
</dbReference>
<reference evidence="7 8" key="1">
    <citation type="submission" date="2018-04" db="EMBL/GenBank/DDBJ databases">
        <title>Thalassorhabdus spongiae gen. nov., sp. nov., isolated from a marine sponge in South-West Iceland.</title>
        <authorList>
            <person name="Knobloch S."/>
            <person name="Daussin A."/>
            <person name="Johannsson R."/>
            <person name="Marteinsson V.T."/>
        </authorList>
    </citation>
    <scope>NUCLEOTIDE SEQUENCE [LARGE SCALE GENOMIC DNA]</scope>
    <source>
        <strain evidence="7 8">Hp12</strain>
    </source>
</reference>
<dbReference type="SUPFAM" id="SSF52540">
    <property type="entry name" value="P-loop containing nucleoside triphosphate hydrolases"/>
    <property type="match status" value="1"/>
</dbReference>
<dbReference type="GO" id="GO:0005524">
    <property type="term" value="F:ATP binding"/>
    <property type="evidence" value="ECO:0007669"/>
    <property type="project" value="UniProtKB-KW"/>
</dbReference>
<dbReference type="CDD" id="cd00009">
    <property type="entry name" value="AAA"/>
    <property type="match status" value="1"/>
</dbReference>
<dbReference type="Pfam" id="PF02954">
    <property type="entry name" value="HTH_8"/>
    <property type="match status" value="1"/>
</dbReference>
<evidence type="ECO:0000259" key="6">
    <source>
        <dbReference type="PROSITE" id="PS50045"/>
    </source>
</evidence>
<keyword evidence="5" id="KW-0804">Transcription</keyword>
<dbReference type="RefSeq" id="WP_116687166.1">
    <property type="nucleotide sequence ID" value="NZ_CAWNYD010000004.1"/>
</dbReference>
<sequence>MSLLGQLLSITTANEHSVLAKNFCQTLASHYQLMAAHFIVPSANGRLVETLNHPQCLDWKVDDFEHPFSHVLRNDKAMLLERASVPYWRSNNSFAALLGETRLLQQVLIQPIHKEMSSVKAKSKKKLQGILVLIAADHNLTELNQQQDFNKFCQIFSQQWQVLVQLQQQNTQKKVLACSIEDLQQQKHSQQLQKTVDQWLIGQSQPMLQMKSSLVKAAQTELSILLQGATGTGKELAARAIHHSSTRSNGPFLAINCAAIPENLLESELFGYEKGAFSGADFAKRGLLAEANGGSLLLDEIGDMPLSLQAKLLRVLESKSFRPLGGKQEQATDFRLIAATHVQLRAQVETKGFRADLFYRINQYPLYLPDLSQRTGDIPILAQAFIEKYNQEHNRKIRGISFQAIDYLQQYDFPGNVRELRNLIAFACTETSDNCEINCDTIYQRMSMGDFNFAQSVARKIMSQPYLKNQQQHDDFTESFDEVDNLKLAVQQYETAIIRAKLRHFNGSRAKAAASLGMPKRTLAHKCLKLEIS</sequence>
<feature type="domain" description="Sigma-54 factor interaction" evidence="6">
    <location>
        <begin position="200"/>
        <end position="429"/>
    </location>
</feature>
<dbReference type="Pfam" id="PF00158">
    <property type="entry name" value="Sigma54_activat"/>
    <property type="match status" value="1"/>
</dbReference>
<dbReference type="InterPro" id="IPR003593">
    <property type="entry name" value="AAA+_ATPase"/>
</dbReference>
<dbReference type="Gene3D" id="1.10.8.60">
    <property type="match status" value="1"/>
</dbReference>
<dbReference type="PROSITE" id="PS00676">
    <property type="entry name" value="SIGMA54_INTERACT_2"/>
    <property type="match status" value="1"/>
</dbReference>
<evidence type="ECO:0000256" key="2">
    <source>
        <dbReference type="ARBA" id="ARBA00022840"/>
    </source>
</evidence>
<keyword evidence="2" id="KW-0067">ATP-binding</keyword>
<dbReference type="SMART" id="SM00382">
    <property type="entry name" value="AAA"/>
    <property type="match status" value="1"/>
</dbReference>
<protein>
    <recommendedName>
        <fullName evidence="6">Sigma-54 factor interaction domain-containing protein</fullName>
    </recommendedName>
</protein>
<keyword evidence="1" id="KW-0547">Nucleotide-binding</keyword>
<dbReference type="Gene3D" id="3.40.50.300">
    <property type="entry name" value="P-loop containing nucleotide triphosphate hydrolases"/>
    <property type="match status" value="1"/>
</dbReference>
<name>A0A2V1GZN1_9GAMM</name>
<dbReference type="PROSITE" id="PS00688">
    <property type="entry name" value="SIGMA54_INTERACT_3"/>
    <property type="match status" value="1"/>
</dbReference>
<keyword evidence="3" id="KW-0805">Transcription regulation</keyword>
<accession>A0A2V1GZN1</accession>
<dbReference type="InterPro" id="IPR025944">
    <property type="entry name" value="Sigma_54_int_dom_CS"/>
</dbReference>
<dbReference type="PANTHER" id="PTHR32071">
    <property type="entry name" value="TRANSCRIPTIONAL REGULATORY PROTEIN"/>
    <property type="match status" value="1"/>
</dbReference>
<evidence type="ECO:0000256" key="1">
    <source>
        <dbReference type="ARBA" id="ARBA00022741"/>
    </source>
</evidence>
<dbReference type="PRINTS" id="PR01590">
    <property type="entry name" value="HTHFIS"/>
</dbReference>
<dbReference type="GO" id="GO:0006355">
    <property type="term" value="P:regulation of DNA-templated transcription"/>
    <property type="evidence" value="ECO:0007669"/>
    <property type="project" value="InterPro"/>
</dbReference>
<dbReference type="InterPro" id="IPR025943">
    <property type="entry name" value="Sigma_54_int_dom_ATP-bd_2"/>
</dbReference>
<dbReference type="GO" id="GO:0043565">
    <property type="term" value="F:sequence-specific DNA binding"/>
    <property type="evidence" value="ECO:0007669"/>
    <property type="project" value="InterPro"/>
</dbReference>
<dbReference type="SUPFAM" id="SSF46689">
    <property type="entry name" value="Homeodomain-like"/>
    <property type="match status" value="1"/>
</dbReference>
<dbReference type="InterPro" id="IPR002078">
    <property type="entry name" value="Sigma_54_int"/>
</dbReference>
<comment type="caution">
    <text evidence="7">The sequence shown here is derived from an EMBL/GenBank/DDBJ whole genome shotgun (WGS) entry which is preliminary data.</text>
</comment>
<evidence type="ECO:0000256" key="3">
    <source>
        <dbReference type="ARBA" id="ARBA00023015"/>
    </source>
</evidence>
<proteinExistence type="predicted"/>
<dbReference type="PANTHER" id="PTHR32071:SF117">
    <property type="entry name" value="PTS-DEPENDENT DIHYDROXYACETONE KINASE OPERON REGULATORY PROTEIN-RELATED"/>
    <property type="match status" value="1"/>
</dbReference>